<feature type="domain" description="RING-type" evidence="4">
    <location>
        <begin position="177"/>
        <end position="221"/>
    </location>
</feature>
<accession>A0A2N5VHG5</accession>
<dbReference type="Proteomes" id="UP000235392">
    <property type="component" value="Unassembled WGS sequence"/>
</dbReference>
<evidence type="ECO:0000256" key="1">
    <source>
        <dbReference type="PROSITE-ProRule" id="PRU00175"/>
    </source>
</evidence>
<evidence type="ECO:0000259" key="4">
    <source>
        <dbReference type="PROSITE" id="PS50089"/>
    </source>
</evidence>
<dbReference type="SUPFAM" id="SSF57850">
    <property type="entry name" value="RING/U-box"/>
    <property type="match status" value="1"/>
</dbReference>
<dbReference type="Gene3D" id="3.30.40.10">
    <property type="entry name" value="Zinc/RING finger domain, C3HC4 (zinc finger)"/>
    <property type="match status" value="1"/>
</dbReference>
<feature type="chain" id="PRO_5014878875" description="RING-type domain-containing protein" evidence="3">
    <location>
        <begin position="17"/>
        <end position="310"/>
    </location>
</feature>
<keyword evidence="2" id="KW-1133">Transmembrane helix</keyword>
<keyword evidence="2" id="KW-0812">Transmembrane</keyword>
<organism evidence="5 6">
    <name type="scientific">Puccinia coronata f. sp. avenae</name>
    <dbReference type="NCBI Taxonomy" id="200324"/>
    <lineage>
        <taxon>Eukaryota</taxon>
        <taxon>Fungi</taxon>
        <taxon>Dikarya</taxon>
        <taxon>Basidiomycota</taxon>
        <taxon>Pucciniomycotina</taxon>
        <taxon>Pucciniomycetes</taxon>
        <taxon>Pucciniales</taxon>
        <taxon>Pucciniaceae</taxon>
        <taxon>Puccinia</taxon>
    </lineage>
</organism>
<proteinExistence type="predicted"/>
<sequence length="310" mass="33986">MMYVLLVLAFAGQCLGMESEQELVKFSGSEKYAHLASPPDEAQPHSSASIVNLPAEPCDVKLDAGGLARSLPSDNPESSHPVTHHLSIAIDAETAGDSRTNEVVQTLTSFTDLTEPEPSNTEGQSAIDQIPAALENNHITNSHSDTRPSTSCPVDASIPLSKEAKSHAETSQKSELCAICLDGVHASISADLKCKHLFHEQCLHDWIKKYHQKKHLQCPKCIQRLAKAESSASDKNLAFWEHLAKLEHQLPGTSSSTEALESRNGNSLSRTELEEGLLTFFTRQINYWRLVVTWVNLLIVIAVYVICQPT</sequence>
<keyword evidence="2" id="KW-0472">Membrane</keyword>
<feature type="signal peptide" evidence="3">
    <location>
        <begin position="1"/>
        <end position="16"/>
    </location>
</feature>
<evidence type="ECO:0000256" key="2">
    <source>
        <dbReference type="SAM" id="Phobius"/>
    </source>
</evidence>
<comment type="caution">
    <text evidence="5">The sequence shown here is derived from an EMBL/GenBank/DDBJ whole genome shotgun (WGS) entry which is preliminary data.</text>
</comment>
<keyword evidence="1" id="KW-0479">Metal-binding</keyword>
<keyword evidence="1" id="KW-0862">Zinc</keyword>
<protein>
    <recommendedName>
        <fullName evidence="4">RING-type domain-containing protein</fullName>
    </recommendedName>
</protein>
<dbReference type="GO" id="GO:0008270">
    <property type="term" value="F:zinc ion binding"/>
    <property type="evidence" value="ECO:0007669"/>
    <property type="project" value="UniProtKB-KW"/>
</dbReference>
<dbReference type="InterPro" id="IPR001841">
    <property type="entry name" value="Znf_RING"/>
</dbReference>
<dbReference type="AlphaFoldDB" id="A0A2N5VHG5"/>
<dbReference type="InterPro" id="IPR013083">
    <property type="entry name" value="Znf_RING/FYVE/PHD"/>
</dbReference>
<reference evidence="5 6" key="1">
    <citation type="submission" date="2017-11" db="EMBL/GenBank/DDBJ databases">
        <title>De novo assembly and phasing of dikaryotic genomes from two isolates of Puccinia coronata f. sp. avenae, the causal agent of oat crown rust.</title>
        <authorList>
            <person name="Miller M.E."/>
            <person name="Zhang Y."/>
            <person name="Omidvar V."/>
            <person name="Sperschneider J."/>
            <person name="Schwessinger B."/>
            <person name="Raley C."/>
            <person name="Palmer J.M."/>
            <person name="Garnica D."/>
            <person name="Upadhyaya N."/>
            <person name="Rathjen J."/>
            <person name="Taylor J.M."/>
            <person name="Park R.F."/>
            <person name="Dodds P.N."/>
            <person name="Hirsch C.D."/>
            <person name="Kianian S.F."/>
            <person name="Figueroa M."/>
        </authorList>
    </citation>
    <scope>NUCLEOTIDE SEQUENCE [LARGE SCALE GENOMIC DNA]</scope>
    <source>
        <strain evidence="5">12SD80</strain>
    </source>
</reference>
<keyword evidence="3" id="KW-0732">Signal</keyword>
<evidence type="ECO:0000256" key="3">
    <source>
        <dbReference type="SAM" id="SignalP"/>
    </source>
</evidence>
<evidence type="ECO:0000313" key="5">
    <source>
        <dbReference type="EMBL" id="PLW49443.1"/>
    </source>
</evidence>
<dbReference type="Pfam" id="PF13639">
    <property type="entry name" value="zf-RING_2"/>
    <property type="match status" value="1"/>
</dbReference>
<dbReference type="EMBL" id="PGCI01000016">
    <property type="protein sequence ID" value="PLW49443.1"/>
    <property type="molecule type" value="Genomic_DNA"/>
</dbReference>
<dbReference type="PROSITE" id="PS50089">
    <property type="entry name" value="ZF_RING_2"/>
    <property type="match status" value="1"/>
</dbReference>
<name>A0A2N5VHG5_9BASI</name>
<dbReference type="CDD" id="cd16448">
    <property type="entry name" value="RING-H2"/>
    <property type="match status" value="1"/>
</dbReference>
<keyword evidence="1" id="KW-0863">Zinc-finger</keyword>
<dbReference type="SMART" id="SM00184">
    <property type="entry name" value="RING"/>
    <property type="match status" value="1"/>
</dbReference>
<feature type="transmembrane region" description="Helical" evidence="2">
    <location>
        <begin position="287"/>
        <end position="307"/>
    </location>
</feature>
<evidence type="ECO:0000313" key="6">
    <source>
        <dbReference type="Proteomes" id="UP000235392"/>
    </source>
</evidence>
<gene>
    <name evidence="5" type="ORF">PCASD_02006</name>
</gene>